<dbReference type="RefSeq" id="WP_029098237.1">
    <property type="nucleotide sequence ID" value="NZ_JAPYYP010000003.1"/>
</dbReference>
<protein>
    <recommendedName>
        <fullName evidence="10">Protoheme IX farnesyltransferase</fullName>
        <ecNumber evidence="10">2.5.1.141</ecNumber>
    </recommendedName>
    <alternativeName>
        <fullName evidence="10">Heme B farnesyltransferase</fullName>
    </alternativeName>
    <alternativeName>
        <fullName evidence="10">Heme O synthase</fullName>
    </alternativeName>
</protein>
<dbReference type="HAMAP" id="MF_00154">
    <property type="entry name" value="CyoE_CtaB"/>
    <property type="match status" value="1"/>
</dbReference>
<dbReference type="GO" id="GO:0005886">
    <property type="term" value="C:plasma membrane"/>
    <property type="evidence" value="ECO:0007669"/>
    <property type="project" value="UniProtKB-SubCell"/>
</dbReference>
<comment type="catalytic activity">
    <reaction evidence="9 10">
        <text>heme b + (2E,6E)-farnesyl diphosphate + H2O = Fe(II)-heme o + diphosphate</text>
        <dbReference type="Rhea" id="RHEA:28070"/>
        <dbReference type="ChEBI" id="CHEBI:15377"/>
        <dbReference type="ChEBI" id="CHEBI:33019"/>
        <dbReference type="ChEBI" id="CHEBI:60344"/>
        <dbReference type="ChEBI" id="CHEBI:60530"/>
        <dbReference type="ChEBI" id="CHEBI:175763"/>
        <dbReference type="EC" id="2.5.1.141"/>
    </reaction>
</comment>
<evidence type="ECO:0000256" key="2">
    <source>
        <dbReference type="ARBA" id="ARBA00004919"/>
    </source>
</evidence>
<evidence type="ECO:0000256" key="6">
    <source>
        <dbReference type="ARBA" id="ARBA00022989"/>
    </source>
</evidence>
<feature type="transmembrane region" description="Helical" evidence="10">
    <location>
        <begin position="232"/>
        <end position="248"/>
    </location>
</feature>
<feature type="transmembrane region" description="Helical" evidence="10">
    <location>
        <begin position="158"/>
        <end position="177"/>
    </location>
</feature>
<keyword evidence="12" id="KW-1185">Reference proteome</keyword>
<evidence type="ECO:0000313" key="11">
    <source>
        <dbReference type="EMBL" id="MDA5107554.1"/>
    </source>
</evidence>
<comment type="caution">
    <text evidence="11">The sequence shown here is derived from an EMBL/GenBank/DDBJ whole genome shotgun (WGS) entry which is preliminary data.</text>
</comment>
<dbReference type="InterPro" id="IPR006369">
    <property type="entry name" value="Protohaem_IX_farnesylTrfase"/>
</dbReference>
<dbReference type="PANTHER" id="PTHR43448">
    <property type="entry name" value="PROTOHEME IX FARNESYLTRANSFERASE, MITOCHONDRIAL"/>
    <property type="match status" value="1"/>
</dbReference>
<dbReference type="InterPro" id="IPR044878">
    <property type="entry name" value="UbiA_sf"/>
</dbReference>
<dbReference type="EC" id="2.5.1.141" evidence="10"/>
<evidence type="ECO:0000256" key="5">
    <source>
        <dbReference type="ARBA" id="ARBA00022692"/>
    </source>
</evidence>
<evidence type="ECO:0000256" key="8">
    <source>
        <dbReference type="ARBA" id="ARBA00023136"/>
    </source>
</evidence>
<dbReference type="PROSITE" id="PS00943">
    <property type="entry name" value="UBIA"/>
    <property type="match status" value="1"/>
</dbReference>
<comment type="subunit">
    <text evidence="10">Interacts with CtaA.</text>
</comment>
<feature type="transmembrane region" description="Helical" evidence="10">
    <location>
        <begin position="183"/>
        <end position="206"/>
    </location>
</feature>
<comment type="subcellular location">
    <subcellularLocation>
        <location evidence="1 10">Cell membrane</location>
        <topology evidence="1 10">Multi-pass membrane protein</topology>
    </subcellularLocation>
</comment>
<accession>A0A9X3Z2F0</accession>
<evidence type="ECO:0000256" key="10">
    <source>
        <dbReference type="HAMAP-Rule" id="MF_00154"/>
    </source>
</evidence>
<feature type="transmembrane region" description="Helical" evidence="10">
    <location>
        <begin position="134"/>
        <end position="151"/>
    </location>
</feature>
<feature type="transmembrane region" description="Helical" evidence="10">
    <location>
        <begin position="287"/>
        <end position="309"/>
    </location>
</feature>
<gene>
    <name evidence="11" type="primary">cyoE</name>
    <name evidence="10" type="synonym">ctaB</name>
    <name evidence="11" type="ORF">O3V59_04210</name>
</gene>
<dbReference type="NCBIfam" id="NF003348">
    <property type="entry name" value="PRK04375.1-1"/>
    <property type="match status" value="1"/>
</dbReference>
<dbReference type="CDD" id="cd13957">
    <property type="entry name" value="PT_UbiA_Cox10"/>
    <property type="match status" value="1"/>
</dbReference>
<keyword evidence="3 10" id="KW-1003">Cell membrane</keyword>
<dbReference type="NCBIfam" id="TIGR01473">
    <property type="entry name" value="cyoE_ctaB"/>
    <property type="match status" value="1"/>
</dbReference>
<feature type="transmembrane region" description="Helical" evidence="10">
    <location>
        <begin position="110"/>
        <end position="128"/>
    </location>
</feature>
<evidence type="ECO:0000256" key="9">
    <source>
        <dbReference type="ARBA" id="ARBA00047690"/>
    </source>
</evidence>
<evidence type="ECO:0000256" key="7">
    <source>
        <dbReference type="ARBA" id="ARBA00023133"/>
    </source>
</evidence>
<dbReference type="InterPro" id="IPR000537">
    <property type="entry name" value="UbiA_prenyltransferase"/>
</dbReference>
<keyword evidence="6 10" id="KW-1133">Transmembrane helix</keyword>
<reference evidence="11" key="1">
    <citation type="submission" date="2022-12" db="EMBL/GenBank/DDBJ databases">
        <title>Draft genome sequence of the thermophilic strain Brevibacillus thermoruber HT42, isolated from Los Humeros, Puebla, Mexico, with biotechnological potential.</title>
        <authorList>
            <person name="Lara Sanchez J."/>
            <person name="Solis Palacios R."/>
            <person name="Bustos Baena A.S."/>
            <person name="Ruz Baez A.E."/>
            <person name="Espinosa Luna G."/>
            <person name="Oliart Ros R.M."/>
        </authorList>
    </citation>
    <scope>NUCLEOTIDE SEQUENCE</scope>
    <source>
        <strain evidence="11">HT42</strain>
    </source>
</reference>
<feature type="transmembrane region" description="Helical" evidence="10">
    <location>
        <begin position="62"/>
        <end position="84"/>
    </location>
</feature>
<dbReference type="NCBIfam" id="NF003349">
    <property type="entry name" value="PRK04375.1-2"/>
    <property type="match status" value="1"/>
</dbReference>
<name>A0A9X3Z2F0_9BACL</name>
<dbReference type="Proteomes" id="UP001151071">
    <property type="component" value="Unassembled WGS sequence"/>
</dbReference>
<dbReference type="GO" id="GO:0008495">
    <property type="term" value="F:protoheme IX farnesyltransferase activity"/>
    <property type="evidence" value="ECO:0007669"/>
    <property type="project" value="UniProtKB-UniRule"/>
</dbReference>
<dbReference type="AlphaFoldDB" id="A0A9X3Z2F0"/>
<organism evidence="11 12">
    <name type="scientific">Brevibacillus thermoruber</name>
    <dbReference type="NCBI Taxonomy" id="33942"/>
    <lineage>
        <taxon>Bacteria</taxon>
        <taxon>Bacillati</taxon>
        <taxon>Bacillota</taxon>
        <taxon>Bacilli</taxon>
        <taxon>Bacillales</taxon>
        <taxon>Paenibacillaceae</taxon>
        <taxon>Brevibacillus</taxon>
    </lineage>
</organism>
<dbReference type="EMBL" id="JAPYYP010000003">
    <property type="protein sequence ID" value="MDA5107554.1"/>
    <property type="molecule type" value="Genomic_DNA"/>
</dbReference>
<keyword evidence="5 10" id="KW-0812">Transmembrane</keyword>
<proteinExistence type="inferred from homology"/>
<dbReference type="PANTHER" id="PTHR43448:SF2">
    <property type="entry name" value="PROTOHEME IX FARNESYLTRANSFERASE, MITOCHONDRIAL"/>
    <property type="match status" value="1"/>
</dbReference>
<keyword evidence="7 10" id="KW-0350">Heme biosynthesis</keyword>
<dbReference type="InterPro" id="IPR030470">
    <property type="entry name" value="UbiA_prenylTrfase_CS"/>
</dbReference>
<dbReference type="GO" id="GO:0048034">
    <property type="term" value="P:heme O biosynthetic process"/>
    <property type="evidence" value="ECO:0007669"/>
    <property type="project" value="UniProtKB-UniRule"/>
</dbReference>
<evidence type="ECO:0000256" key="3">
    <source>
        <dbReference type="ARBA" id="ARBA00022475"/>
    </source>
</evidence>
<keyword evidence="8 10" id="KW-0472">Membrane</keyword>
<comment type="function">
    <text evidence="10">Converts heme B (protoheme IX) to heme O by substitution of the vinyl group on carbon 2 of heme B porphyrin ring with a hydroxyethyl farnesyl side group.</text>
</comment>
<sequence length="311" mass="34479">MDQQVTMQESLNTDSAMQAQPVQQATWRDYVQLTKPGITMSNLMTTFTGLWLASHGFPDWKLALFTMLGTALVIMSGAVLNNYYDRELDQKMKRTRDRGLASGRIQPRHALLLGIALLLAGLVVLAVFANPLAAVWGLIGHIFYVLIYTPLKRVTSLNTVIGGVSGAAPPVIGWVAVTNNMDPSAWLLFLILFLWQPPHFLALAMLKTEDYRAGGIPMLPVVKGFAETKRQMFLWGSVLLPASLLLFLHGNVGYLYLAVMAVMGLLYIVFLYQGFHAKDDLAWARKLFGYSILYLTVFCAAIVVSTMIANF</sequence>
<comment type="similarity">
    <text evidence="10">Belongs to the UbiA prenyltransferase family. Protoheme IX farnesyltransferase subfamily.</text>
</comment>
<dbReference type="FunFam" id="1.10.357.140:FF:000001">
    <property type="entry name" value="Protoheme IX farnesyltransferase"/>
    <property type="match status" value="1"/>
</dbReference>
<evidence type="ECO:0000256" key="1">
    <source>
        <dbReference type="ARBA" id="ARBA00004651"/>
    </source>
</evidence>
<dbReference type="Pfam" id="PF01040">
    <property type="entry name" value="UbiA"/>
    <property type="match status" value="1"/>
</dbReference>
<comment type="pathway">
    <text evidence="2 10">Porphyrin-containing compound metabolism; heme O biosynthesis; heme O from protoheme: step 1/1.</text>
</comment>
<dbReference type="Gene3D" id="1.10.357.140">
    <property type="entry name" value="UbiA prenyltransferase"/>
    <property type="match status" value="1"/>
</dbReference>
<comment type="miscellaneous">
    <text evidence="10">Carbon 2 of the heme B porphyrin ring is defined according to the Fischer nomenclature.</text>
</comment>
<evidence type="ECO:0000256" key="4">
    <source>
        <dbReference type="ARBA" id="ARBA00022679"/>
    </source>
</evidence>
<feature type="transmembrane region" description="Helical" evidence="10">
    <location>
        <begin position="254"/>
        <end position="275"/>
    </location>
</feature>
<evidence type="ECO:0000313" key="12">
    <source>
        <dbReference type="Proteomes" id="UP001151071"/>
    </source>
</evidence>
<keyword evidence="4 10" id="KW-0808">Transferase</keyword>